<gene>
    <name evidence="9" type="ORF">RD110_22135</name>
</gene>
<evidence type="ECO:0000313" key="10">
    <source>
        <dbReference type="Proteomes" id="UP000186609"/>
    </source>
</evidence>
<proteinExistence type="inferred from homology"/>
<dbReference type="AlphaFoldDB" id="A0A1P8K0N5"/>
<evidence type="ECO:0000256" key="3">
    <source>
        <dbReference type="ARBA" id="ARBA00022448"/>
    </source>
</evidence>
<dbReference type="KEGG" id="rhy:RD110_22135"/>
<feature type="transmembrane region" description="Helical" evidence="8">
    <location>
        <begin position="313"/>
        <end position="334"/>
    </location>
</feature>
<feature type="transmembrane region" description="Helical" evidence="8">
    <location>
        <begin position="73"/>
        <end position="91"/>
    </location>
</feature>
<keyword evidence="6 8" id="KW-1133">Transmembrane helix</keyword>
<dbReference type="RefSeq" id="WP_076202040.1">
    <property type="nucleotide sequence ID" value="NZ_CP019236.1"/>
</dbReference>
<feature type="transmembrane region" description="Helical" evidence="8">
    <location>
        <begin position="286"/>
        <end position="306"/>
    </location>
</feature>
<dbReference type="Pfam" id="PF01032">
    <property type="entry name" value="FecCD"/>
    <property type="match status" value="1"/>
</dbReference>
<feature type="transmembrane region" description="Helical" evidence="8">
    <location>
        <begin position="158"/>
        <end position="179"/>
    </location>
</feature>
<keyword evidence="3" id="KW-0813">Transport</keyword>
<comment type="subcellular location">
    <subcellularLocation>
        <location evidence="1">Cell membrane</location>
        <topology evidence="1">Multi-pass membrane protein</topology>
    </subcellularLocation>
</comment>
<protein>
    <recommendedName>
        <fullName evidence="11">ABC transporter permease</fullName>
    </recommendedName>
</protein>
<evidence type="ECO:0008006" key="11">
    <source>
        <dbReference type="Google" id="ProtNLM"/>
    </source>
</evidence>
<feature type="transmembrane region" description="Helical" evidence="8">
    <location>
        <begin position="128"/>
        <end position="146"/>
    </location>
</feature>
<dbReference type="InterPro" id="IPR000522">
    <property type="entry name" value="ABC_transptr_permease_BtuC"/>
</dbReference>
<evidence type="ECO:0000313" key="9">
    <source>
        <dbReference type="EMBL" id="APW39574.1"/>
    </source>
</evidence>
<evidence type="ECO:0000256" key="7">
    <source>
        <dbReference type="ARBA" id="ARBA00023136"/>
    </source>
</evidence>
<dbReference type="SUPFAM" id="SSF81345">
    <property type="entry name" value="ABC transporter involved in vitamin B12 uptake, BtuC"/>
    <property type="match status" value="1"/>
</dbReference>
<keyword evidence="7 8" id="KW-0472">Membrane</keyword>
<keyword evidence="10" id="KW-1185">Reference proteome</keyword>
<organism evidence="9 10">
    <name type="scientific">Rhodoferax koreensis</name>
    <dbReference type="NCBI Taxonomy" id="1842727"/>
    <lineage>
        <taxon>Bacteria</taxon>
        <taxon>Pseudomonadati</taxon>
        <taxon>Pseudomonadota</taxon>
        <taxon>Betaproteobacteria</taxon>
        <taxon>Burkholderiales</taxon>
        <taxon>Comamonadaceae</taxon>
        <taxon>Rhodoferax</taxon>
    </lineage>
</organism>
<evidence type="ECO:0000256" key="1">
    <source>
        <dbReference type="ARBA" id="ARBA00004651"/>
    </source>
</evidence>
<dbReference type="GO" id="GO:0022857">
    <property type="term" value="F:transmembrane transporter activity"/>
    <property type="evidence" value="ECO:0007669"/>
    <property type="project" value="InterPro"/>
</dbReference>
<keyword evidence="4" id="KW-1003">Cell membrane</keyword>
<accession>A0A1P8K0N5</accession>
<dbReference type="InterPro" id="IPR037294">
    <property type="entry name" value="ABC_BtuC-like"/>
</dbReference>
<dbReference type="OrthoDB" id="9811975at2"/>
<evidence type="ECO:0000256" key="8">
    <source>
        <dbReference type="SAM" id="Phobius"/>
    </source>
</evidence>
<feature type="transmembrane region" description="Helical" evidence="8">
    <location>
        <begin position="20"/>
        <end position="40"/>
    </location>
</feature>
<evidence type="ECO:0000256" key="4">
    <source>
        <dbReference type="ARBA" id="ARBA00022475"/>
    </source>
</evidence>
<dbReference type="PANTHER" id="PTHR30472">
    <property type="entry name" value="FERRIC ENTEROBACTIN TRANSPORT SYSTEM PERMEASE PROTEIN"/>
    <property type="match status" value="1"/>
</dbReference>
<dbReference type="CDD" id="cd06550">
    <property type="entry name" value="TM_ABC_iron-siderophores_like"/>
    <property type="match status" value="1"/>
</dbReference>
<dbReference type="STRING" id="1842727.RD110_22135"/>
<dbReference type="EMBL" id="CP019236">
    <property type="protein sequence ID" value="APW39574.1"/>
    <property type="molecule type" value="Genomic_DNA"/>
</dbReference>
<evidence type="ECO:0000256" key="5">
    <source>
        <dbReference type="ARBA" id="ARBA00022692"/>
    </source>
</evidence>
<sequence length="342" mass="35948">MKLYLSSGIWAELAHRRTRIVLGVLLVAGITVSLMGLRLGSYDLAWGRFFATLWGGGEDMGRMVLFDLRLPRALVALGAGAALATAGAIFQSLSRNPLASPDIIGLTTGSATGALVTILWLGDQALNVPLGALVGGLATVMLVYLFSLQRGMHGQRLVLIGLAIAAMLASVNDFLMTRAELDQALAAKMWLHGSLQGSGWLQAQRLGLGCAVLLPLAWLLNPRLRMLEMGDELATSLGLNVGRSHAYLTLVAVGLTALAIACAGPIGFIALAAPQLARRLCRASGIGLWSAALMGAVLCASADLLARLMLAPFQIPVGLVTSALGGAYLVYLLAREWRSQDL</sequence>
<reference evidence="9 10" key="1">
    <citation type="submission" date="2017-01" db="EMBL/GenBank/DDBJ databases">
        <authorList>
            <person name="Mah S.A."/>
            <person name="Swanson W.J."/>
            <person name="Moy G.W."/>
            <person name="Vacquier V.D."/>
        </authorList>
    </citation>
    <scope>NUCLEOTIDE SEQUENCE [LARGE SCALE GENOMIC DNA]</scope>
    <source>
        <strain evidence="9 10">DCY110</strain>
    </source>
</reference>
<evidence type="ECO:0000256" key="2">
    <source>
        <dbReference type="ARBA" id="ARBA00007935"/>
    </source>
</evidence>
<feature type="transmembrane region" description="Helical" evidence="8">
    <location>
        <begin position="103"/>
        <end position="122"/>
    </location>
</feature>
<evidence type="ECO:0000256" key="6">
    <source>
        <dbReference type="ARBA" id="ARBA00022989"/>
    </source>
</evidence>
<dbReference type="GO" id="GO:0005886">
    <property type="term" value="C:plasma membrane"/>
    <property type="evidence" value="ECO:0007669"/>
    <property type="project" value="UniProtKB-SubCell"/>
</dbReference>
<feature type="transmembrane region" description="Helical" evidence="8">
    <location>
        <begin position="246"/>
        <end position="274"/>
    </location>
</feature>
<keyword evidence="5 8" id="KW-0812">Transmembrane</keyword>
<name>A0A1P8K0N5_9BURK</name>
<dbReference type="Gene3D" id="1.10.3470.10">
    <property type="entry name" value="ABC transporter involved in vitamin B12 uptake, BtuC"/>
    <property type="match status" value="1"/>
</dbReference>
<dbReference type="PANTHER" id="PTHR30472:SF24">
    <property type="entry name" value="FERRIC ENTEROBACTIN TRANSPORT SYSTEM PERMEASE PROTEIN FEPG"/>
    <property type="match status" value="1"/>
</dbReference>
<dbReference type="Proteomes" id="UP000186609">
    <property type="component" value="Chromosome"/>
</dbReference>
<comment type="similarity">
    <text evidence="2">Belongs to the binding-protein-dependent transport system permease family. FecCD subfamily.</text>
</comment>
<dbReference type="GO" id="GO:0033214">
    <property type="term" value="P:siderophore-iron import into cell"/>
    <property type="evidence" value="ECO:0007669"/>
    <property type="project" value="TreeGrafter"/>
</dbReference>